<protein>
    <submittedName>
        <fullName evidence="2">Uncharacterized protein</fullName>
    </submittedName>
</protein>
<evidence type="ECO:0000256" key="1">
    <source>
        <dbReference type="SAM" id="MobiDB-lite"/>
    </source>
</evidence>
<reference evidence="2 3" key="1">
    <citation type="submission" date="2023-08" db="EMBL/GenBank/DDBJ databases">
        <title>A Necator americanus chromosomal reference genome.</title>
        <authorList>
            <person name="Ilik V."/>
            <person name="Petrzelkova K.J."/>
            <person name="Pardy F."/>
            <person name="Fuh T."/>
            <person name="Niatou-Singa F.S."/>
            <person name="Gouil Q."/>
            <person name="Baker L."/>
            <person name="Ritchie M.E."/>
            <person name="Jex A.R."/>
            <person name="Gazzola D."/>
            <person name="Li H."/>
            <person name="Toshio Fujiwara R."/>
            <person name="Zhan B."/>
            <person name="Aroian R.V."/>
            <person name="Pafco B."/>
            <person name="Schwarz E.M."/>
        </authorList>
    </citation>
    <scope>NUCLEOTIDE SEQUENCE [LARGE SCALE GENOMIC DNA]</scope>
    <source>
        <strain evidence="2 3">Aroian</strain>
        <tissue evidence="2">Whole animal</tissue>
    </source>
</reference>
<evidence type="ECO:0000313" key="2">
    <source>
        <dbReference type="EMBL" id="KAK6740609.1"/>
    </source>
</evidence>
<evidence type="ECO:0000313" key="3">
    <source>
        <dbReference type="Proteomes" id="UP001303046"/>
    </source>
</evidence>
<keyword evidence="3" id="KW-1185">Reference proteome</keyword>
<organism evidence="2 3">
    <name type="scientific">Necator americanus</name>
    <name type="common">Human hookworm</name>
    <dbReference type="NCBI Taxonomy" id="51031"/>
    <lineage>
        <taxon>Eukaryota</taxon>
        <taxon>Metazoa</taxon>
        <taxon>Ecdysozoa</taxon>
        <taxon>Nematoda</taxon>
        <taxon>Chromadorea</taxon>
        <taxon>Rhabditida</taxon>
        <taxon>Rhabditina</taxon>
        <taxon>Rhabditomorpha</taxon>
        <taxon>Strongyloidea</taxon>
        <taxon>Ancylostomatidae</taxon>
        <taxon>Bunostominae</taxon>
        <taxon>Necator</taxon>
    </lineage>
</organism>
<gene>
    <name evidence="2" type="primary">Necator_chrIII.g9593</name>
    <name evidence="2" type="ORF">RB195_008828</name>
</gene>
<dbReference type="EMBL" id="JAVFWL010000003">
    <property type="protein sequence ID" value="KAK6740609.1"/>
    <property type="molecule type" value="Genomic_DNA"/>
</dbReference>
<sequence length="271" mass="30934">MRDFESSAQTHFCVQSYLHENHITESINFKSGRAYGKEVLDHGIPYQYLLSPQSGMAFDRIINGSRAPSEMRSVKDEDQSSESGEACNNSISGRRESTDHEPRENTAGSAARFARKELDYIAEMYVSNYDVFHKSSLGGGRAKEAITLKRKLLQQMADHLTAMVDEKRTVVQVDQKIRDEIRQVKKYLRHKRQDIFGMFGPVSCSREIRLSSSQQYIADNLRMKPRFAGIFDEGELRPLECTSLGDVPFDYNPGCSATECGYQLTNFYYIF</sequence>
<proteinExistence type="predicted"/>
<accession>A0ABR1CQL1</accession>
<name>A0ABR1CQL1_NECAM</name>
<feature type="compositionally biased region" description="Polar residues" evidence="1">
    <location>
        <begin position="81"/>
        <end position="92"/>
    </location>
</feature>
<feature type="compositionally biased region" description="Basic and acidic residues" evidence="1">
    <location>
        <begin position="93"/>
        <end position="104"/>
    </location>
</feature>
<feature type="region of interest" description="Disordered" evidence="1">
    <location>
        <begin position="68"/>
        <end position="109"/>
    </location>
</feature>
<comment type="caution">
    <text evidence="2">The sequence shown here is derived from an EMBL/GenBank/DDBJ whole genome shotgun (WGS) entry which is preliminary data.</text>
</comment>
<dbReference type="Proteomes" id="UP001303046">
    <property type="component" value="Unassembled WGS sequence"/>
</dbReference>